<keyword evidence="2" id="KW-0812">Transmembrane</keyword>
<keyword evidence="2" id="KW-1133">Transmembrane helix</keyword>
<gene>
    <name evidence="3" type="ORF">GCM10008964_16490</name>
</gene>
<comment type="caution">
    <text evidence="3">The sequence shown here is derived from an EMBL/GenBank/DDBJ whole genome shotgun (WGS) entry which is preliminary data.</text>
</comment>
<name>A0ABP3DC86_9GAMM</name>
<dbReference type="Pfam" id="PF00805">
    <property type="entry name" value="Pentapeptide"/>
    <property type="match status" value="2"/>
</dbReference>
<keyword evidence="4" id="KW-1185">Reference proteome</keyword>
<evidence type="ECO:0000313" key="3">
    <source>
        <dbReference type="EMBL" id="GAA0225598.1"/>
    </source>
</evidence>
<evidence type="ECO:0008006" key="5">
    <source>
        <dbReference type="Google" id="ProtNLM"/>
    </source>
</evidence>
<dbReference type="RefSeq" id="WP_343749655.1">
    <property type="nucleotide sequence ID" value="NZ_BAAADG010000005.1"/>
</dbReference>
<dbReference type="PANTHER" id="PTHR14136">
    <property type="entry name" value="BTB_POZ DOMAIN-CONTAINING PROTEIN KCTD9"/>
    <property type="match status" value="1"/>
</dbReference>
<feature type="transmembrane region" description="Helical" evidence="2">
    <location>
        <begin position="127"/>
        <end position="148"/>
    </location>
</feature>
<dbReference type="InterPro" id="IPR001646">
    <property type="entry name" value="5peptide_repeat"/>
</dbReference>
<dbReference type="Gene3D" id="2.160.20.80">
    <property type="entry name" value="E3 ubiquitin-protein ligase SopA"/>
    <property type="match status" value="1"/>
</dbReference>
<accession>A0ABP3DC86</accession>
<evidence type="ECO:0000256" key="2">
    <source>
        <dbReference type="SAM" id="Phobius"/>
    </source>
</evidence>
<proteinExistence type="predicted"/>
<dbReference type="Proteomes" id="UP001501476">
    <property type="component" value="Unassembled WGS sequence"/>
</dbReference>
<organism evidence="3 4">
    <name type="scientific">Methylophaga marina</name>
    <dbReference type="NCBI Taxonomy" id="45495"/>
    <lineage>
        <taxon>Bacteria</taxon>
        <taxon>Pseudomonadati</taxon>
        <taxon>Pseudomonadota</taxon>
        <taxon>Gammaproteobacteria</taxon>
        <taxon>Thiotrichales</taxon>
        <taxon>Piscirickettsiaceae</taxon>
        <taxon>Methylophaga</taxon>
    </lineage>
</organism>
<dbReference type="PANTHER" id="PTHR14136:SF17">
    <property type="entry name" value="BTB_POZ DOMAIN-CONTAINING PROTEIN KCTD9"/>
    <property type="match status" value="1"/>
</dbReference>
<evidence type="ECO:0000313" key="4">
    <source>
        <dbReference type="Proteomes" id="UP001501476"/>
    </source>
</evidence>
<dbReference type="SUPFAM" id="SSF141571">
    <property type="entry name" value="Pentapeptide repeat-like"/>
    <property type="match status" value="1"/>
</dbReference>
<feature type="region of interest" description="Disordered" evidence="1">
    <location>
        <begin position="51"/>
        <end position="97"/>
    </location>
</feature>
<dbReference type="InterPro" id="IPR051082">
    <property type="entry name" value="Pentapeptide-BTB/POZ_domain"/>
</dbReference>
<evidence type="ECO:0000256" key="1">
    <source>
        <dbReference type="SAM" id="MobiDB-lite"/>
    </source>
</evidence>
<reference evidence="4" key="1">
    <citation type="journal article" date="2019" name="Int. J. Syst. Evol. Microbiol.">
        <title>The Global Catalogue of Microorganisms (GCM) 10K type strain sequencing project: providing services to taxonomists for standard genome sequencing and annotation.</title>
        <authorList>
            <consortium name="The Broad Institute Genomics Platform"/>
            <consortium name="The Broad Institute Genome Sequencing Center for Infectious Disease"/>
            <person name="Wu L."/>
            <person name="Ma J."/>
        </authorList>
    </citation>
    <scope>NUCLEOTIDE SEQUENCE [LARGE SCALE GENOMIC DNA]</scope>
    <source>
        <strain evidence="4">JCM 6886</strain>
    </source>
</reference>
<protein>
    <recommendedName>
        <fullName evidence="5">Pentapeptide repeat-containing protein</fullName>
    </recommendedName>
</protein>
<feature type="compositionally biased region" description="Basic and acidic residues" evidence="1">
    <location>
        <begin position="69"/>
        <end position="80"/>
    </location>
</feature>
<dbReference type="EMBL" id="BAAADG010000005">
    <property type="protein sequence ID" value="GAA0225598.1"/>
    <property type="molecule type" value="Genomic_DNA"/>
</dbReference>
<keyword evidence="2" id="KW-0472">Membrane</keyword>
<sequence length="293" mass="32853">MRHKHGQWYIRKQGKISGPFTASVISNHLKVGRLTSDDEVSRDRRHWHTLADSDDFTVPQQKASPIKGYMDERTGEDRRNNPPTEVDETILQQRKGERREEEADIALKRRALRRTLMHRHRNRHQKILWPSLVILIILSVVASLAFFYPTKLPTPQSDCQSPAAPNVNWNNCQLSGQLLTNADLSMAQMRGSILTDSNMMNSQLSGADLAYSDLRKANLSYSQLNNADLKGANLREADLVEADLSNADLSYADLTDANISGAITLTTKLDNAIWIDGTVCGKNSTGVCRRSVQ</sequence>